<reference evidence="2" key="1">
    <citation type="submission" date="2020-02" db="EMBL/GenBank/DDBJ databases">
        <authorList>
            <consortium name="GenomeTrakr network: Whole genome sequencing for foodborne pathogen traceback"/>
        </authorList>
    </citation>
    <scope>NUCLEOTIDE SEQUENCE</scope>
    <source>
        <strain evidence="2">CFSAN046653</strain>
    </source>
</reference>
<dbReference type="Proteomes" id="UP000775646">
    <property type="component" value="Unassembled WGS sequence"/>
</dbReference>
<dbReference type="SMART" id="SM00773">
    <property type="entry name" value="WGR"/>
    <property type="match status" value="1"/>
</dbReference>
<dbReference type="PANTHER" id="PTHR30634:SF13">
    <property type="entry name" value="PROTEIN YEHF"/>
    <property type="match status" value="1"/>
</dbReference>
<dbReference type="Gene3D" id="2.20.140.10">
    <property type="entry name" value="WGR domain"/>
    <property type="match status" value="1"/>
</dbReference>
<comment type="caution">
    <text evidence="2">The sequence shown here is derived from an EMBL/GenBank/DDBJ whole genome shotgun (WGS) entry which is preliminary data.</text>
</comment>
<dbReference type="Pfam" id="PF13569">
    <property type="entry name" value="DUF4132"/>
    <property type="match status" value="1"/>
</dbReference>
<gene>
    <name evidence="2" type="ORF">BCB93_000038</name>
</gene>
<dbReference type="CDD" id="cd07996">
    <property type="entry name" value="WGR_MMR_like"/>
    <property type="match status" value="1"/>
</dbReference>
<dbReference type="InterPro" id="IPR036930">
    <property type="entry name" value="WGR_dom_sf"/>
</dbReference>
<protein>
    <submittedName>
        <fullName evidence="2">WGR and DUF4132 domain-containing protein</fullName>
    </submittedName>
</protein>
<dbReference type="PROSITE" id="PS51977">
    <property type="entry name" value="WGR"/>
    <property type="match status" value="1"/>
</dbReference>
<dbReference type="PANTHER" id="PTHR30634">
    <property type="entry name" value="OUTER MEMBRANE LOLAB LIPOPROTEIN INSERTION APPARATUS"/>
    <property type="match status" value="1"/>
</dbReference>
<evidence type="ECO:0000313" key="3">
    <source>
        <dbReference type="Proteomes" id="UP000775646"/>
    </source>
</evidence>
<dbReference type="AlphaFoldDB" id="A0AAI9B2J0"/>
<accession>A0AAI9B2J0</accession>
<dbReference type="Pfam" id="PF05406">
    <property type="entry name" value="WGR"/>
    <property type="match status" value="1"/>
</dbReference>
<feature type="domain" description="WGR" evidence="1">
    <location>
        <begin position="2"/>
        <end position="77"/>
    </location>
</feature>
<dbReference type="InterPro" id="IPR050458">
    <property type="entry name" value="LolB"/>
</dbReference>
<evidence type="ECO:0000259" key="1">
    <source>
        <dbReference type="PROSITE" id="PS51977"/>
    </source>
</evidence>
<dbReference type="InterPro" id="IPR025406">
    <property type="entry name" value="DUF4132"/>
</dbReference>
<organism evidence="2 3">
    <name type="scientific">Escherichia coli</name>
    <dbReference type="NCBI Taxonomy" id="562"/>
    <lineage>
        <taxon>Bacteria</taxon>
        <taxon>Pseudomonadati</taxon>
        <taxon>Pseudomonadota</taxon>
        <taxon>Gammaproteobacteria</taxon>
        <taxon>Enterobacterales</taxon>
        <taxon>Enterobacteriaceae</taxon>
        <taxon>Escherichia</taxon>
    </lineage>
</organism>
<proteinExistence type="predicted"/>
<dbReference type="InterPro" id="IPR049809">
    <property type="entry name" value="YehF/YfeS-like_WGR"/>
</dbReference>
<sequence length="1278" mass="143399">MRHFIFQDEKSHKFWAVEQQGNELHINWGKVGTNGQSQVKSFADAAAAEKAELKLIAEKIKKGYVDDGSPETIINSPISSTVSVQELAISTGNFTTTETAQPQAMPTLETPPWLKNGESIVIFANAEPAPFSHRHLINDPLDIVDKDGFFWIQLKEYPYWAAFYLACLQKFDVSQCQSEWQLALQETISRIQKLQQDGSLLSDVILTLTRLIIGRPGRPHTWLDSIVQLRGLEYATELVIAMQHVQMTDDANTDPTKNATLKLHYNSLFSALRRGEMADNYYLPVVSLSHDISDMRYKYGFSDEIELRLREHLSHTDEETWQRCANKLIDALPSLPPRKRPLIAFLLPEKPDIANQIALEIAPMHDYPEIEWLSLVTTDPQATCLLKNFHQLELTTGWGGDMTNRCIKTLLREQGLNALSRLQEGVNDSYPVRHALQEINHPDVVTLFIKEECAIGVEISASKYPESALYALTAALLSAKNLRYSRLMERIVLGNAQTLRNTMPWLSEEQKQLLFSYFPQLHAKEEIANACELPGILTNPIWLKKKNKSATTIFTLPVLPLESIGPNPQPQPEAEIPSTAEVLRHLGFSSGAFEENNPDPERFDIKWGVTKTAIRLLETEDYESLLNTRPKYDYEGFITFYVSILTRLPAEKALSIWNGLSHMHLVGAEKVVERFGLSTVPGLLRYALVNPKEAVPLAAQFGATEVALLMARAFCQLKSVRDVAEYWLTTYPEHAITGLLPIALGKPVKEQQDARMTLRYLVNNGHLALLKKIASRYQQPEVITALTDFLAADPLENYPQKIAKLPGWCSPEVWHRPLLRSNGKALSDSAILHLCTMLSFPREATLYPGITQVIKACTPQSLADFAWDLFLSWESASGSAKDNWAFTALGILGNDDTARKLTPLIRAWPGESQHKRATVGLDILAAIGSDIALMQLNGIAQKLKFKALQDQARVKIAQIAESRQLTVAEMEDRLAPDLGLDDNGSLLLDFGPRQFTVSFDESLKPFVRDASGSRLKDLPKPNKSDDETLAEEAVNRYKLLKKDVRTVAAQQISRLEAAMCQRRRWTAEQFRLFLVEHPLVRHITQRLMWGVYDADNQLITCFRVAEDGSFSDGQDNPLTPAQGSIGIPHVLEIPAPQAAEFAQLFSDYELLPPFRQLDRPWSQLSDSEKNSNDLQRWAGRQAPSGRVAGLMNKGWQRGDVLDGGGYYSFYKAVDDGYVELSVTPGFSVGLPVTEISASQKIEHIQLCKLTPHKSVYPFSVLDDITASELINDIESLFD</sequence>
<dbReference type="EMBL" id="AASZRA010000001">
    <property type="protein sequence ID" value="EFI6950483.1"/>
    <property type="molecule type" value="Genomic_DNA"/>
</dbReference>
<dbReference type="SUPFAM" id="SSF142921">
    <property type="entry name" value="WGR domain-like"/>
    <property type="match status" value="1"/>
</dbReference>
<name>A0AAI9B2J0_ECOLX</name>
<evidence type="ECO:0000313" key="2">
    <source>
        <dbReference type="EMBL" id="EFI6950483.1"/>
    </source>
</evidence>
<dbReference type="InterPro" id="IPR008893">
    <property type="entry name" value="WGR_domain"/>
</dbReference>